<evidence type="ECO:0000313" key="1">
    <source>
        <dbReference type="EMBL" id="KAJ7354497.1"/>
    </source>
</evidence>
<gene>
    <name evidence="1" type="ORF">DFH08DRAFT_804397</name>
</gene>
<proteinExistence type="predicted"/>
<dbReference type="AlphaFoldDB" id="A0AAD7AC06"/>
<protein>
    <submittedName>
        <fullName evidence="1">Uncharacterized protein</fullName>
    </submittedName>
</protein>
<reference evidence="1" key="1">
    <citation type="submission" date="2023-03" db="EMBL/GenBank/DDBJ databases">
        <title>Massive genome expansion in bonnet fungi (Mycena s.s.) driven by repeated elements and novel gene families across ecological guilds.</title>
        <authorList>
            <consortium name="Lawrence Berkeley National Laboratory"/>
            <person name="Harder C.B."/>
            <person name="Miyauchi S."/>
            <person name="Viragh M."/>
            <person name="Kuo A."/>
            <person name="Thoen E."/>
            <person name="Andreopoulos B."/>
            <person name="Lu D."/>
            <person name="Skrede I."/>
            <person name="Drula E."/>
            <person name="Henrissat B."/>
            <person name="Morin E."/>
            <person name="Kohler A."/>
            <person name="Barry K."/>
            <person name="LaButti K."/>
            <person name="Morin E."/>
            <person name="Salamov A."/>
            <person name="Lipzen A."/>
            <person name="Mereny Z."/>
            <person name="Hegedus B."/>
            <person name="Baldrian P."/>
            <person name="Stursova M."/>
            <person name="Weitz H."/>
            <person name="Taylor A."/>
            <person name="Grigoriev I.V."/>
            <person name="Nagy L.G."/>
            <person name="Martin F."/>
            <person name="Kauserud H."/>
        </authorList>
    </citation>
    <scope>NUCLEOTIDE SEQUENCE</scope>
    <source>
        <strain evidence="1">CBHHK002</strain>
    </source>
</reference>
<accession>A0AAD7AC06</accession>
<sequence length="230" mass="25817">MAVTRSLQLPFIQQIQGQDHFGGATTLCRSIPSQQFAKELDRGVDGAELTKWKQETGTTVSPAINRQARQFTPSPIVDDTATKIWIMTTGPLDTGHERKIVDPELSESSVWFISISPAQQLEHSTPGAALTFVFPTADPSLAPKGCERTTQVYTHHDPVDQVKLRCKVKEKVSYIPRVWHKSELILFAVDLGGVWLIQTAMKLWRSDYRCDLFTSLEYLASISLWAKPFT</sequence>
<dbReference type="EMBL" id="JARIHO010000010">
    <property type="protein sequence ID" value="KAJ7354497.1"/>
    <property type="molecule type" value="Genomic_DNA"/>
</dbReference>
<evidence type="ECO:0000313" key="2">
    <source>
        <dbReference type="Proteomes" id="UP001218218"/>
    </source>
</evidence>
<dbReference type="Proteomes" id="UP001218218">
    <property type="component" value="Unassembled WGS sequence"/>
</dbReference>
<keyword evidence="2" id="KW-1185">Reference proteome</keyword>
<name>A0AAD7AC06_9AGAR</name>
<comment type="caution">
    <text evidence="1">The sequence shown here is derived from an EMBL/GenBank/DDBJ whole genome shotgun (WGS) entry which is preliminary data.</text>
</comment>
<organism evidence="1 2">
    <name type="scientific">Mycena albidolilacea</name>
    <dbReference type="NCBI Taxonomy" id="1033008"/>
    <lineage>
        <taxon>Eukaryota</taxon>
        <taxon>Fungi</taxon>
        <taxon>Dikarya</taxon>
        <taxon>Basidiomycota</taxon>
        <taxon>Agaricomycotina</taxon>
        <taxon>Agaricomycetes</taxon>
        <taxon>Agaricomycetidae</taxon>
        <taxon>Agaricales</taxon>
        <taxon>Marasmiineae</taxon>
        <taxon>Mycenaceae</taxon>
        <taxon>Mycena</taxon>
    </lineage>
</organism>